<keyword evidence="1" id="KW-0238">DNA-binding</keyword>
<dbReference type="PANTHER" id="PTHR34605:SF3">
    <property type="entry name" value="P CELL-TYPE AGGLUTINATION PROTEIN MAP4-LIKE-RELATED"/>
    <property type="match status" value="1"/>
</dbReference>
<dbReference type="InterPro" id="IPR010998">
    <property type="entry name" value="Integrase_recombinase_N"/>
</dbReference>
<proteinExistence type="predicted"/>
<evidence type="ECO:0000313" key="3">
    <source>
        <dbReference type="EMBL" id="KAL1252209.1"/>
    </source>
</evidence>
<dbReference type="Gene3D" id="1.10.443.10">
    <property type="entry name" value="Intergrase catalytic core"/>
    <property type="match status" value="1"/>
</dbReference>
<sequence length="321" mass="36152">MTLQSHLRSAARYMRSGLAKSTLKMYDSAWFHFSSFCATFSVAVMPINVSYVNAFIVHCFESRRMQPSSIKCMVAGIQFHLRCLDPSCLSLLENPSIRLLLNGLKRAKPQGKDPRLPFSFTLLQKLITRLREGCFGSYSDLLLESVLLTAFYGFLRGGKFSTRTDSFDPSKDLTISDLSLYTHHFTVFLKHSKTDKNKDGTIIFISETNTAFCPLSSMSAYLRSRPMAGHQEPLFLTEEGKPLSRAWFGSHLRLLCKYCGLPPERYTAHSLRIGAAMTAASSTPVSTLKAMGRWSSAAYERYLRPDAQIILEAQKAMRTTF</sequence>
<accession>A0ABR3LKF5</accession>
<comment type="caution">
    <text evidence="3">The sequence shown here is derived from an EMBL/GenBank/DDBJ whole genome shotgun (WGS) entry which is preliminary data.</text>
</comment>
<dbReference type="Proteomes" id="UP001558613">
    <property type="component" value="Unassembled WGS sequence"/>
</dbReference>
<dbReference type="Gene3D" id="1.10.150.130">
    <property type="match status" value="1"/>
</dbReference>
<protein>
    <recommendedName>
        <fullName evidence="5">Tyr recombinase domain-containing protein</fullName>
    </recommendedName>
</protein>
<evidence type="ECO:0008006" key="5">
    <source>
        <dbReference type="Google" id="ProtNLM"/>
    </source>
</evidence>
<dbReference type="InterPro" id="IPR013762">
    <property type="entry name" value="Integrase-like_cat_sf"/>
</dbReference>
<evidence type="ECO:0000313" key="4">
    <source>
        <dbReference type="Proteomes" id="UP001558613"/>
    </source>
</evidence>
<evidence type="ECO:0000256" key="1">
    <source>
        <dbReference type="ARBA" id="ARBA00023125"/>
    </source>
</evidence>
<dbReference type="EMBL" id="JAYMGO010000022">
    <property type="protein sequence ID" value="KAL1252209.1"/>
    <property type="molecule type" value="Genomic_DNA"/>
</dbReference>
<organism evidence="3 4">
    <name type="scientific">Cirrhinus molitorella</name>
    <name type="common">mud carp</name>
    <dbReference type="NCBI Taxonomy" id="172907"/>
    <lineage>
        <taxon>Eukaryota</taxon>
        <taxon>Metazoa</taxon>
        <taxon>Chordata</taxon>
        <taxon>Craniata</taxon>
        <taxon>Vertebrata</taxon>
        <taxon>Euteleostomi</taxon>
        <taxon>Actinopterygii</taxon>
        <taxon>Neopterygii</taxon>
        <taxon>Teleostei</taxon>
        <taxon>Ostariophysi</taxon>
        <taxon>Cypriniformes</taxon>
        <taxon>Cyprinidae</taxon>
        <taxon>Labeoninae</taxon>
        <taxon>Labeonini</taxon>
        <taxon>Cirrhinus</taxon>
    </lineage>
</organism>
<dbReference type="InterPro" id="IPR011010">
    <property type="entry name" value="DNA_brk_join_enz"/>
</dbReference>
<dbReference type="PANTHER" id="PTHR34605">
    <property type="entry name" value="PHAGE_INTEGRASE DOMAIN-CONTAINING PROTEIN"/>
    <property type="match status" value="1"/>
</dbReference>
<name>A0ABR3LKF5_9TELE</name>
<dbReference type="InterPro" id="IPR052925">
    <property type="entry name" value="Phage_Integrase-like_Recomb"/>
</dbReference>
<gene>
    <name evidence="3" type="ORF">QQF64_020005</name>
</gene>
<evidence type="ECO:0000256" key="2">
    <source>
        <dbReference type="ARBA" id="ARBA00023172"/>
    </source>
</evidence>
<dbReference type="SUPFAM" id="SSF47823">
    <property type="entry name" value="lambda integrase-like, N-terminal domain"/>
    <property type="match status" value="1"/>
</dbReference>
<keyword evidence="2" id="KW-0233">DNA recombination</keyword>
<keyword evidence="4" id="KW-1185">Reference proteome</keyword>
<reference evidence="3 4" key="1">
    <citation type="submission" date="2023-09" db="EMBL/GenBank/DDBJ databases">
        <authorList>
            <person name="Wang M."/>
        </authorList>
    </citation>
    <scope>NUCLEOTIDE SEQUENCE [LARGE SCALE GENOMIC DNA]</scope>
    <source>
        <strain evidence="3">GT-2023</strain>
        <tissue evidence="3">Liver</tissue>
    </source>
</reference>
<dbReference type="SUPFAM" id="SSF56349">
    <property type="entry name" value="DNA breaking-rejoining enzymes"/>
    <property type="match status" value="1"/>
</dbReference>